<evidence type="ECO:0008006" key="5">
    <source>
        <dbReference type="Google" id="ProtNLM"/>
    </source>
</evidence>
<dbReference type="Proteomes" id="UP000694523">
    <property type="component" value="Unplaced"/>
</dbReference>
<reference evidence="3" key="1">
    <citation type="submission" date="2025-08" db="UniProtKB">
        <authorList>
            <consortium name="Ensembl"/>
        </authorList>
    </citation>
    <scope>IDENTIFICATION</scope>
</reference>
<sequence>LGALGSGAFGGLGSPSLGPPPSRYGGGLTSNHHDPWSRLHSGPPGFPGPSWAKGSDKRDERERGKDSERRDIPHIKDEKDRYDLFCDISNEPTHSQRESNPSSSSAGSTSVTTWSQSKKSDRTTTPVSKSLLVPPVKVKEERKEEPEVAAVAAAAAAPHHPPTSTSTSNPAVRQEFSLMAHHFDRPPQLGPPGGGLMDEEQRAQILREDFERARYFGIPSHAATAAHLEQLHPGLYSRLGHLNPHMPNGILAKTPAGLVGALSMGGPPPLIPSIASRSSTPPRRLGVPGELALYSAHKDGESR</sequence>
<feature type="compositionally biased region" description="Basic and acidic residues" evidence="2">
    <location>
        <begin position="137"/>
        <end position="146"/>
    </location>
</feature>
<evidence type="ECO:0000256" key="2">
    <source>
        <dbReference type="SAM" id="MobiDB-lite"/>
    </source>
</evidence>
<dbReference type="InterPro" id="IPR023246">
    <property type="entry name" value="AUTS2"/>
</dbReference>
<protein>
    <recommendedName>
        <fullName evidence="5">Fibrosin</fullName>
    </recommendedName>
</protein>
<reference evidence="3" key="2">
    <citation type="submission" date="2025-09" db="UniProtKB">
        <authorList>
            <consortium name="Ensembl"/>
        </authorList>
    </citation>
    <scope>IDENTIFICATION</scope>
</reference>
<keyword evidence="1" id="KW-0597">Phosphoprotein</keyword>
<name>A0A8C6TS70_9GOBI</name>
<feature type="compositionally biased region" description="Gly residues" evidence="2">
    <location>
        <begin position="1"/>
        <end position="13"/>
    </location>
</feature>
<feature type="compositionally biased region" description="Basic and acidic residues" evidence="2">
    <location>
        <begin position="54"/>
        <end position="84"/>
    </location>
</feature>
<dbReference type="Ensembl" id="ENSNMLT00000027372.1">
    <property type="protein sequence ID" value="ENSNMLP00000024469.1"/>
    <property type="gene ID" value="ENSNMLG00000015676.1"/>
</dbReference>
<evidence type="ECO:0000256" key="1">
    <source>
        <dbReference type="ARBA" id="ARBA00022553"/>
    </source>
</evidence>
<feature type="region of interest" description="Disordered" evidence="2">
    <location>
        <begin position="1"/>
        <end position="146"/>
    </location>
</feature>
<dbReference type="PANTHER" id="PTHR14429:SF24">
    <property type="entry name" value="FIBROSIN"/>
    <property type="match status" value="1"/>
</dbReference>
<dbReference type="Pfam" id="PF15336">
    <property type="entry name" value="Auts2"/>
    <property type="match status" value="1"/>
</dbReference>
<keyword evidence="4" id="KW-1185">Reference proteome</keyword>
<evidence type="ECO:0000313" key="4">
    <source>
        <dbReference type="Proteomes" id="UP000694523"/>
    </source>
</evidence>
<organism evidence="3 4">
    <name type="scientific">Neogobius melanostomus</name>
    <name type="common">round goby</name>
    <dbReference type="NCBI Taxonomy" id="47308"/>
    <lineage>
        <taxon>Eukaryota</taxon>
        <taxon>Metazoa</taxon>
        <taxon>Chordata</taxon>
        <taxon>Craniata</taxon>
        <taxon>Vertebrata</taxon>
        <taxon>Euteleostomi</taxon>
        <taxon>Actinopterygii</taxon>
        <taxon>Neopterygii</taxon>
        <taxon>Teleostei</taxon>
        <taxon>Neoteleostei</taxon>
        <taxon>Acanthomorphata</taxon>
        <taxon>Gobiaria</taxon>
        <taxon>Gobiiformes</taxon>
        <taxon>Gobioidei</taxon>
        <taxon>Gobiidae</taxon>
        <taxon>Benthophilinae</taxon>
        <taxon>Neogobiini</taxon>
        <taxon>Neogobius</taxon>
    </lineage>
</organism>
<feature type="compositionally biased region" description="Low complexity" evidence="2">
    <location>
        <begin position="99"/>
        <end position="115"/>
    </location>
</feature>
<evidence type="ECO:0000313" key="3">
    <source>
        <dbReference type="Ensembl" id="ENSNMLP00000024469.1"/>
    </source>
</evidence>
<dbReference type="AlphaFoldDB" id="A0A8C6TS70"/>
<proteinExistence type="predicted"/>
<dbReference type="PANTHER" id="PTHR14429">
    <property type="entry name" value="FIBROSIN FAMILY MEMBER"/>
    <property type="match status" value="1"/>
</dbReference>
<accession>A0A8C6TS70</accession>